<protein>
    <submittedName>
        <fullName evidence="1">Uncharacterized protein</fullName>
    </submittedName>
</protein>
<accession>A0A7G5C9R1</accession>
<proteinExistence type="predicted"/>
<dbReference type="Proteomes" id="UP000515744">
    <property type="component" value="Chromosome"/>
</dbReference>
<dbReference type="RefSeq" id="WP_182159828.1">
    <property type="nucleotide sequence ID" value="NZ_CP050531.1"/>
</dbReference>
<organism evidence="1 2">
    <name type="scientific">Wolbachia pipientis</name>
    <dbReference type="NCBI Taxonomy" id="955"/>
    <lineage>
        <taxon>Bacteria</taxon>
        <taxon>Pseudomonadati</taxon>
        <taxon>Pseudomonadota</taxon>
        <taxon>Alphaproteobacteria</taxon>
        <taxon>Rickettsiales</taxon>
        <taxon>Anaplasmataceae</taxon>
        <taxon>Wolbachieae</taxon>
        <taxon>Wolbachia</taxon>
    </lineage>
</organism>
<dbReference type="EMBL" id="CP050531">
    <property type="protein sequence ID" value="QMV45945.1"/>
    <property type="molecule type" value="Genomic_DNA"/>
</dbReference>
<gene>
    <name evidence="1" type="ORF">HC358_02410</name>
</gene>
<sequence length="102" mass="11728">MLLVPVVVKIKEKASGVVAEQFLIEVVMDIKELVKVFNLNSYACNKINTNFTVEGKKIVVLFVSGTDTKEYLRRMEKEIIEQQYLGGSEVARKYYNYTLIMN</sequence>
<evidence type="ECO:0000313" key="2">
    <source>
        <dbReference type="Proteomes" id="UP000515744"/>
    </source>
</evidence>
<evidence type="ECO:0000313" key="1">
    <source>
        <dbReference type="EMBL" id="QMV45945.1"/>
    </source>
</evidence>
<reference evidence="1" key="1">
    <citation type="journal article" date="2020" name="Mol. Biol. Evol.">
        <title>Life and death of selfish genes: comparative genomics reveals the dynamic evolution of cytoplasmic incompatibility.</title>
        <authorList>
            <person name="Martinez J."/>
            <person name="Klasson L."/>
            <person name="Welch J."/>
            <person name="Jiggins F.M."/>
        </authorList>
    </citation>
    <scope>NUCLEOTIDE SEQUENCE [LARGE SCALE GENOMIC DNA]</scope>
    <source>
        <strain evidence="1">WStv</strain>
    </source>
</reference>
<dbReference type="AlphaFoldDB" id="A0A7G5C9R1"/>
<name>A0A7G5C9R1_WOLPI</name>